<organism evidence="1 2">
    <name type="scientific">Lactococcus allomyrinae</name>
    <dbReference type="NCBI Taxonomy" id="2419773"/>
    <lineage>
        <taxon>Bacteria</taxon>
        <taxon>Bacillati</taxon>
        <taxon>Bacillota</taxon>
        <taxon>Bacilli</taxon>
        <taxon>Lactobacillales</taxon>
        <taxon>Streptococcaceae</taxon>
        <taxon>Lactococcus</taxon>
    </lineage>
</organism>
<dbReference type="Proteomes" id="UP000269374">
    <property type="component" value="Chromosome"/>
</dbReference>
<dbReference type="EMBL" id="CP032627">
    <property type="protein sequence ID" value="AYG01156.1"/>
    <property type="molecule type" value="Genomic_DNA"/>
</dbReference>
<name>A0A387BJF3_9LACT</name>
<dbReference type="KEGG" id="lact:D7I46_08635"/>
<reference evidence="1 2" key="1">
    <citation type="submission" date="2018-09" db="EMBL/GenBank/DDBJ databases">
        <title>Genome sequencing of strain 1JSPR-7.</title>
        <authorList>
            <person name="Heo J."/>
            <person name="Kim S.-J."/>
            <person name="Kwon S.-W."/>
        </authorList>
    </citation>
    <scope>NUCLEOTIDE SEQUENCE [LARGE SCALE GENOMIC DNA]</scope>
    <source>
        <strain evidence="1 2">1JSPR-7</strain>
    </source>
</reference>
<evidence type="ECO:0000313" key="1">
    <source>
        <dbReference type="EMBL" id="AYG01156.1"/>
    </source>
</evidence>
<dbReference type="OrthoDB" id="2237346at2"/>
<accession>A0A387BJF3</accession>
<dbReference type="AlphaFoldDB" id="A0A387BJF3"/>
<dbReference type="RefSeq" id="WP_120772536.1">
    <property type="nucleotide sequence ID" value="NZ_CP032627.1"/>
</dbReference>
<sequence length="570" mass="59726">MEKEKRIGRLKDVRSPRFPNWKAFKHAIFAAGALTFLAAGGLAASSAPPVQALTLASGDSLVGNISSVSGNIPVVQSSTNQLGTQAMQNTFDSITRDYTGNAKYIVNNLSWGSNTALTNSTGTGLVPLSSYEVNGPNGTYNLFLLNGQVDTTNNTWVGSPESLGADGLKPNDLSTVFTPSSISTGSSGAVNSVNLGGIVKISNVGTAKDASGNSVPLDLLIQVQSVGIPESEGLNASNISGVLFSAHNEGGTISVGATPLVNGVTSSGGSNEGGIVDGNGQQVGQALGYINYVRYTTTLINHNTGDALPDDTLLAMKVSDIDGYQVASTSTDNWLGTVVSSDTALTINGNGLSLNSAQTTIADSSKIAPNAYVAIKTTSTNNITFADQSGMGDPNEGTHFDIVADLFGSMNGTVLNVNNYVENTLTKTQAANTYPAGLTQAGAVFKIKNLNTGNFVKASDGNSTNPIAKTAGTLSTASDGSLTWTTGQTEKWVRLIFLLTTAQEKSFNINGQKSKRQKEKPFKLLATVKPSVMIRLMIKTAPIKIPKHQRLKYLTSQWLKQELLNLMPTR</sequence>
<gene>
    <name evidence="1" type="ORF">D7I46_08635</name>
</gene>
<keyword evidence="2" id="KW-1185">Reference proteome</keyword>
<protein>
    <submittedName>
        <fullName evidence="1">Uncharacterized protein</fullName>
    </submittedName>
</protein>
<proteinExistence type="predicted"/>
<evidence type="ECO:0000313" key="2">
    <source>
        <dbReference type="Proteomes" id="UP000269374"/>
    </source>
</evidence>